<gene>
    <name evidence="2" type="ORF">pdam_00017331</name>
</gene>
<sequence>MNVAYFRVINVLVLAMFVFKISGETPNRKGGKKQLIMYHPKPHQSAIVLYGNEGSGQNEADKETINALSNNLETVTSLVKAQSAIIENLSNQVSTAVKGTGNEKEFKQIFDKFANHTKQIQNVTKKLNKTVRHINELAAV</sequence>
<dbReference type="Gene3D" id="1.20.1480.30">
    <property type="entry name" value="Designed four-helix bundle protein"/>
    <property type="match status" value="1"/>
</dbReference>
<name>A0A3M6UIQ0_POCDA</name>
<dbReference type="OrthoDB" id="5958193at2759"/>
<keyword evidence="3" id="KW-1185">Reference proteome</keyword>
<protein>
    <submittedName>
        <fullName evidence="2">Uncharacterized protein</fullName>
    </submittedName>
</protein>
<feature type="non-terminal residue" evidence="2">
    <location>
        <position position="140"/>
    </location>
</feature>
<keyword evidence="1" id="KW-1133">Transmembrane helix</keyword>
<evidence type="ECO:0000256" key="1">
    <source>
        <dbReference type="SAM" id="Phobius"/>
    </source>
</evidence>
<keyword evidence="1" id="KW-0812">Transmembrane</keyword>
<accession>A0A3M6UIQ0</accession>
<evidence type="ECO:0000313" key="2">
    <source>
        <dbReference type="EMBL" id="RMX53506.1"/>
    </source>
</evidence>
<dbReference type="Proteomes" id="UP000275408">
    <property type="component" value="Unassembled WGS sequence"/>
</dbReference>
<dbReference type="EMBL" id="RCHS01001425">
    <property type="protein sequence ID" value="RMX53506.1"/>
    <property type="molecule type" value="Genomic_DNA"/>
</dbReference>
<organism evidence="2 3">
    <name type="scientific">Pocillopora damicornis</name>
    <name type="common">Cauliflower coral</name>
    <name type="synonym">Millepora damicornis</name>
    <dbReference type="NCBI Taxonomy" id="46731"/>
    <lineage>
        <taxon>Eukaryota</taxon>
        <taxon>Metazoa</taxon>
        <taxon>Cnidaria</taxon>
        <taxon>Anthozoa</taxon>
        <taxon>Hexacorallia</taxon>
        <taxon>Scleractinia</taxon>
        <taxon>Astrocoeniina</taxon>
        <taxon>Pocilloporidae</taxon>
        <taxon>Pocillopora</taxon>
    </lineage>
</organism>
<evidence type="ECO:0000313" key="3">
    <source>
        <dbReference type="Proteomes" id="UP000275408"/>
    </source>
</evidence>
<feature type="transmembrane region" description="Helical" evidence="1">
    <location>
        <begin position="6"/>
        <end position="23"/>
    </location>
</feature>
<proteinExistence type="predicted"/>
<comment type="caution">
    <text evidence="2">The sequence shown here is derived from an EMBL/GenBank/DDBJ whole genome shotgun (WGS) entry which is preliminary data.</text>
</comment>
<dbReference type="AlphaFoldDB" id="A0A3M6UIQ0"/>
<reference evidence="2 3" key="1">
    <citation type="journal article" date="2018" name="Sci. Rep.">
        <title>Comparative analysis of the Pocillopora damicornis genome highlights role of immune system in coral evolution.</title>
        <authorList>
            <person name="Cunning R."/>
            <person name="Bay R.A."/>
            <person name="Gillette P."/>
            <person name="Baker A.C."/>
            <person name="Traylor-Knowles N."/>
        </authorList>
    </citation>
    <scope>NUCLEOTIDE SEQUENCE [LARGE SCALE GENOMIC DNA]</scope>
    <source>
        <strain evidence="2">RSMAS</strain>
        <tissue evidence="2">Whole animal</tissue>
    </source>
</reference>
<keyword evidence="1" id="KW-0472">Membrane</keyword>